<dbReference type="RefSeq" id="WP_166288799.1">
    <property type="nucleotide sequence ID" value="NZ_CP049863.1"/>
</dbReference>
<evidence type="ECO:0000313" key="3">
    <source>
        <dbReference type="Proteomes" id="UP000502677"/>
    </source>
</evidence>
<dbReference type="Gene3D" id="1.20.5.340">
    <property type="match status" value="1"/>
</dbReference>
<protein>
    <submittedName>
        <fullName evidence="2">Uncharacterized protein</fullName>
    </submittedName>
</protein>
<keyword evidence="1" id="KW-0472">Membrane</keyword>
<feature type="transmembrane region" description="Helical" evidence="1">
    <location>
        <begin position="92"/>
        <end position="113"/>
    </location>
</feature>
<evidence type="ECO:0000256" key="1">
    <source>
        <dbReference type="SAM" id="Phobius"/>
    </source>
</evidence>
<dbReference type="AlphaFoldDB" id="A0A6G7XD82"/>
<proteinExistence type="predicted"/>
<name>A0A6G7XD82_9MICO</name>
<keyword evidence="1" id="KW-1133">Transmembrane helix</keyword>
<accession>A0A6G7XD82</accession>
<reference evidence="2 3" key="1">
    <citation type="submission" date="2020-03" db="EMBL/GenBank/DDBJ databases">
        <title>Leucobacter sp. nov., isolated from beetles.</title>
        <authorList>
            <person name="Hyun D.-W."/>
            <person name="Bae J.-W."/>
        </authorList>
    </citation>
    <scope>NUCLEOTIDE SEQUENCE [LARGE SCALE GENOMIC DNA]</scope>
    <source>
        <strain evidence="2 3">HDW9C</strain>
    </source>
</reference>
<evidence type="ECO:0000313" key="2">
    <source>
        <dbReference type="EMBL" id="QIK62331.1"/>
    </source>
</evidence>
<keyword evidence="1" id="KW-0812">Transmembrane</keyword>
<dbReference type="EMBL" id="CP049863">
    <property type="protein sequence ID" value="QIK62331.1"/>
    <property type="molecule type" value="Genomic_DNA"/>
</dbReference>
<gene>
    <name evidence="2" type="ORF">G7068_03250</name>
</gene>
<keyword evidence="3" id="KW-1185">Reference proteome</keyword>
<dbReference type="Proteomes" id="UP000502677">
    <property type="component" value="Chromosome"/>
</dbReference>
<organism evidence="2 3">
    <name type="scientific">Leucobacter viscericola</name>
    <dbReference type="NCBI Taxonomy" id="2714935"/>
    <lineage>
        <taxon>Bacteria</taxon>
        <taxon>Bacillati</taxon>
        <taxon>Actinomycetota</taxon>
        <taxon>Actinomycetes</taxon>
        <taxon>Micrococcales</taxon>
        <taxon>Microbacteriaceae</taxon>
        <taxon>Leucobacter</taxon>
    </lineage>
</organism>
<sequence>MTAAPPDGIGMADLWKQGQSTQERLAKLEVIVERLAKVDERLDSHSSRLRMIEGATIRQEGDAADIRSLDARVTSLETQQGALGNQVSRLTWLPPIIVGVIGAGGATLVGRLINGG</sequence>
<dbReference type="KEGG" id="lvi:G7068_03250"/>